<dbReference type="Proteomes" id="UP000566819">
    <property type="component" value="Unassembled WGS sequence"/>
</dbReference>
<evidence type="ECO:0000256" key="2">
    <source>
        <dbReference type="SAM" id="MobiDB-lite"/>
    </source>
</evidence>
<keyword evidence="1" id="KW-0175">Coiled coil</keyword>
<dbReference type="EMBL" id="JAAMPI010001983">
    <property type="protein sequence ID" value="KAF4620196.1"/>
    <property type="molecule type" value="Genomic_DNA"/>
</dbReference>
<evidence type="ECO:0000313" key="4">
    <source>
        <dbReference type="Proteomes" id="UP000566819"/>
    </source>
</evidence>
<organism evidence="3 4">
    <name type="scientific">Cudoniella acicularis</name>
    <dbReference type="NCBI Taxonomy" id="354080"/>
    <lineage>
        <taxon>Eukaryota</taxon>
        <taxon>Fungi</taxon>
        <taxon>Dikarya</taxon>
        <taxon>Ascomycota</taxon>
        <taxon>Pezizomycotina</taxon>
        <taxon>Leotiomycetes</taxon>
        <taxon>Helotiales</taxon>
        <taxon>Tricladiaceae</taxon>
        <taxon>Cudoniella</taxon>
    </lineage>
</organism>
<name>A0A8H4R0V6_9HELO</name>
<feature type="region of interest" description="Disordered" evidence="2">
    <location>
        <begin position="379"/>
        <end position="408"/>
    </location>
</feature>
<dbReference type="InterPro" id="IPR038883">
    <property type="entry name" value="AN11006-like"/>
</dbReference>
<sequence>MAANLHHQHGGPMHICMLEGDDYDASNAILRAESLEREKNAALEEIQRLRSILDANNLQWSQSGPSHPPRRSRPFSKLFHLSTKRTLRSHTKKVEKEPEDLTDLPTEVILRIMKYALQNGTPIIDPFFPLDKCNITKEERSNRKNINIAFLSTCRAFKEEGTRLIIANNDFIFTQLAALQNFARYRAKERSTIKHVTFRIIGRYYDDTAGKKDFGGYIKYHPNVNKLILPVHARPQGMFQDRGIQSYCWQQVADFLKALAILEHNTKPKTYKKMFPALETMRMDLVDFCEHLPSGGPRFAAIVRWQAAGMFEELIVTGAPTEDLTEEDILKHTVKHRGVFSTTYPVFVSTTSVKGLRPLPGFGLGSQMIRDPDHIAQKETKETKEKKGKSGPTTPVSHPEGGVHPQSRYRRKTVWKYISTNLNKPKKWVEFDPLSGYPADDIDWSDDDDSFDAAYNSIESDNE</sequence>
<reference evidence="3 4" key="1">
    <citation type="submission" date="2020-03" db="EMBL/GenBank/DDBJ databases">
        <title>Draft Genome Sequence of Cudoniella acicularis.</title>
        <authorList>
            <person name="Buettner E."/>
            <person name="Kellner H."/>
        </authorList>
    </citation>
    <scope>NUCLEOTIDE SEQUENCE [LARGE SCALE GENOMIC DNA]</scope>
    <source>
        <strain evidence="3 4">DSM 108380</strain>
    </source>
</reference>
<dbReference type="AlphaFoldDB" id="A0A8H4R0V6"/>
<dbReference type="OrthoDB" id="5279415at2759"/>
<protein>
    <recommendedName>
        <fullName evidence="5">F-box domain-containing protein</fullName>
    </recommendedName>
</protein>
<gene>
    <name evidence="3" type="ORF">G7Y89_g14626</name>
</gene>
<evidence type="ECO:0000313" key="3">
    <source>
        <dbReference type="EMBL" id="KAF4620196.1"/>
    </source>
</evidence>
<keyword evidence="4" id="KW-1185">Reference proteome</keyword>
<accession>A0A8H4R0V6</accession>
<feature type="region of interest" description="Disordered" evidence="2">
    <location>
        <begin position="439"/>
        <end position="463"/>
    </location>
</feature>
<dbReference type="PANTHER" id="PTHR42085">
    <property type="entry name" value="F-BOX DOMAIN-CONTAINING PROTEIN"/>
    <property type="match status" value="1"/>
</dbReference>
<proteinExistence type="predicted"/>
<evidence type="ECO:0008006" key="5">
    <source>
        <dbReference type="Google" id="ProtNLM"/>
    </source>
</evidence>
<feature type="compositionally biased region" description="Acidic residues" evidence="2">
    <location>
        <begin position="440"/>
        <end position="451"/>
    </location>
</feature>
<dbReference type="PANTHER" id="PTHR42085:SF1">
    <property type="entry name" value="F-BOX DOMAIN-CONTAINING PROTEIN"/>
    <property type="match status" value="1"/>
</dbReference>
<feature type="coiled-coil region" evidence="1">
    <location>
        <begin position="25"/>
        <end position="52"/>
    </location>
</feature>
<comment type="caution">
    <text evidence="3">The sequence shown here is derived from an EMBL/GenBank/DDBJ whole genome shotgun (WGS) entry which is preliminary data.</text>
</comment>
<evidence type="ECO:0000256" key="1">
    <source>
        <dbReference type="SAM" id="Coils"/>
    </source>
</evidence>